<feature type="domain" description="Glycosyl transferase family 1" evidence="5">
    <location>
        <begin position="201"/>
        <end position="365"/>
    </location>
</feature>
<dbReference type="Proteomes" id="UP000259636">
    <property type="component" value="Chromosome"/>
</dbReference>
<protein>
    <recommendedName>
        <fullName evidence="2">D-inositol 3-phosphate glycosyltransferase</fullName>
    </recommendedName>
</protein>
<dbReference type="EMBL" id="CP031742">
    <property type="protein sequence ID" value="AXQ53632.1"/>
    <property type="molecule type" value="Genomic_DNA"/>
</dbReference>
<organism evidence="7 8">
    <name type="scientific">Streptomyces koyangensis</name>
    <dbReference type="NCBI Taxonomy" id="188770"/>
    <lineage>
        <taxon>Bacteria</taxon>
        <taxon>Bacillati</taxon>
        <taxon>Actinomycetota</taxon>
        <taxon>Actinomycetes</taxon>
        <taxon>Kitasatosporales</taxon>
        <taxon>Streptomycetaceae</taxon>
        <taxon>Streptomyces</taxon>
        <taxon>Streptomyces aurantiacus group</taxon>
    </lineage>
</organism>
<evidence type="ECO:0000256" key="4">
    <source>
        <dbReference type="ARBA" id="ARBA00022679"/>
    </source>
</evidence>
<comment type="similarity">
    <text evidence="1">Belongs to the glycosyltransferase group 1 family. Glycosyltransferase 4 subfamily.</text>
</comment>
<gene>
    <name evidence="7" type="ORF">D0C37_02730</name>
</gene>
<dbReference type="Gene3D" id="3.40.50.2000">
    <property type="entry name" value="Glycogen Phosphorylase B"/>
    <property type="match status" value="2"/>
</dbReference>
<keyword evidence="3" id="KW-0328">Glycosyltransferase</keyword>
<proteinExistence type="inferred from homology"/>
<accession>A0A385D5H5</accession>
<evidence type="ECO:0000256" key="2">
    <source>
        <dbReference type="ARBA" id="ARBA00021292"/>
    </source>
</evidence>
<evidence type="ECO:0000256" key="1">
    <source>
        <dbReference type="ARBA" id="ARBA00009481"/>
    </source>
</evidence>
<evidence type="ECO:0000313" key="7">
    <source>
        <dbReference type="EMBL" id="AXQ53632.1"/>
    </source>
</evidence>
<dbReference type="GO" id="GO:0016757">
    <property type="term" value="F:glycosyltransferase activity"/>
    <property type="evidence" value="ECO:0007669"/>
    <property type="project" value="UniProtKB-KW"/>
</dbReference>
<dbReference type="RefSeq" id="WP_117348612.1">
    <property type="nucleotide sequence ID" value="NZ_CP031742.1"/>
</dbReference>
<sequence length="403" mass="43215">MPTTTGGHLPSAPPRVRVLRIIARMNVGGPALQVRALMGGLDPVRFDQRLCTGTVADGEADYLERSAPRLPVRRLDCLGRRVRPGDDLRALARLVAEMREFRPHIVHTHTAKAGALGRTAAVLAGVPARVHTFHGHLLNGYFSPRVTQLVTATERQLARSCDRLVAVGGQVRDDLLAAGVGRPEQYAVVPPGRELPPLPRRAEARARLGLPEDAPVVAWVGRVTRIKRPDRLLDTAREVLRTVPGAVFLVCGEGDLLGAVRERAGELGGSVRLLGWRPDVETVYAAADAALLTSDNEGMPVSLIEASLAGLPSVATRVGSVAEVVRDGETGLLAPPDAIPLARHTARLLGDPALRARLGGRARERAARLFGADRLFGDLDRLYTALAVSRGWWPTPRPEGAPC</sequence>
<dbReference type="Pfam" id="PF13579">
    <property type="entry name" value="Glyco_trans_4_4"/>
    <property type="match status" value="1"/>
</dbReference>
<evidence type="ECO:0000256" key="3">
    <source>
        <dbReference type="ARBA" id="ARBA00022676"/>
    </source>
</evidence>
<name>A0A385D5H5_9ACTN</name>
<evidence type="ECO:0000259" key="6">
    <source>
        <dbReference type="Pfam" id="PF13579"/>
    </source>
</evidence>
<feature type="domain" description="Glycosyltransferase subfamily 4-like N-terminal" evidence="6">
    <location>
        <begin position="28"/>
        <end position="192"/>
    </location>
</feature>
<dbReference type="Pfam" id="PF00534">
    <property type="entry name" value="Glycos_transf_1"/>
    <property type="match status" value="1"/>
</dbReference>
<dbReference type="KEGG" id="sky:D0C37_02730"/>
<dbReference type="InterPro" id="IPR001296">
    <property type="entry name" value="Glyco_trans_1"/>
</dbReference>
<dbReference type="GeneID" id="300113138"/>
<keyword evidence="4 7" id="KW-0808">Transferase</keyword>
<reference evidence="7 8" key="1">
    <citation type="submission" date="2018-08" db="EMBL/GenBank/DDBJ databases">
        <authorList>
            <person name="Ferrada E.E."/>
            <person name="Latorre B.A."/>
        </authorList>
    </citation>
    <scope>NUCLEOTIDE SEQUENCE [LARGE SCALE GENOMIC DNA]</scope>
    <source>
        <strain evidence="7 8">VK-A60T</strain>
    </source>
</reference>
<dbReference type="PANTHER" id="PTHR12526">
    <property type="entry name" value="GLYCOSYLTRANSFERASE"/>
    <property type="match status" value="1"/>
</dbReference>
<dbReference type="AlphaFoldDB" id="A0A385D5H5"/>
<dbReference type="InterPro" id="IPR028098">
    <property type="entry name" value="Glyco_trans_4-like_N"/>
</dbReference>
<dbReference type="PANTHER" id="PTHR12526:SF640">
    <property type="entry name" value="COLANIC ACID BIOSYNTHESIS GLYCOSYLTRANSFERASE WCAL-RELATED"/>
    <property type="match status" value="1"/>
</dbReference>
<evidence type="ECO:0000259" key="5">
    <source>
        <dbReference type="Pfam" id="PF00534"/>
    </source>
</evidence>
<evidence type="ECO:0000313" key="8">
    <source>
        <dbReference type="Proteomes" id="UP000259636"/>
    </source>
</evidence>
<dbReference type="SUPFAM" id="SSF53756">
    <property type="entry name" value="UDP-Glycosyltransferase/glycogen phosphorylase"/>
    <property type="match status" value="1"/>
</dbReference>